<sequence>MWWLRAFLLLGLLSSVACSAEPRLTDLEEAVRAGDERNGDLQFTLQGQPGEEITLDISELSGVESNIEMFRLLLHVADRLDAQDGGRTRLLLSSFGEDRVIVPAEEIQRLGAAFPDENPMYLLRTFPQHVQDLNGQSLFPERRGGLLAVSRLQMEDFGEFGRIWITDPYLERQAPQDPIHYRDEEAF</sequence>
<dbReference type="EMBL" id="CP011367">
    <property type="protein sequence ID" value="AKJ94959.1"/>
    <property type="molecule type" value="Genomic_DNA"/>
</dbReference>
<dbReference type="PATRIC" id="fig|106634.4.peg.1253"/>
<keyword evidence="1" id="KW-0732">Signal</keyword>
<name>A0A0G3G3H4_9GAMM</name>
<feature type="chain" id="PRO_5002553921" evidence="1">
    <location>
        <begin position="20"/>
        <end position="187"/>
    </location>
</feature>
<reference evidence="2 3" key="1">
    <citation type="submission" date="2015-04" db="EMBL/GenBank/DDBJ databases">
        <title>Complete Sequence for the Genome of the Thioalkalivibrio versutus D301.</title>
        <authorList>
            <person name="Mu T."/>
            <person name="Zhou J."/>
            <person name="Xu X."/>
        </authorList>
    </citation>
    <scope>NUCLEOTIDE SEQUENCE [LARGE SCALE GENOMIC DNA]</scope>
    <source>
        <strain evidence="2 3">D301</strain>
    </source>
</reference>
<dbReference type="AlphaFoldDB" id="A0A0G3G3H4"/>
<dbReference type="RefSeq" id="WP_047251100.1">
    <property type="nucleotide sequence ID" value="NZ_CP011367.1"/>
</dbReference>
<organism evidence="2 3">
    <name type="scientific">Thioalkalivibrio versutus</name>
    <dbReference type="NCBI Taxonomy" id="106634"/>
    <lineage>
        <taxon>Bacteria</taxon>
        <taxon>Pseudomonadati</taxon>
        <taxon>Pseudomonadota</taxon>
        <taxon>Gammaproteobacteria</taxon>
        <taxon>Chromatiales</taxon>
        <taxon>Ectothiorhodospiraceae</taxon>
        <taxon>Thioalkalivibrio</taxon>
    </lineage>
</organism>
<dbReference type="Proteomes" id="UP000064201">
    <property type="component" value="Chromosome"/>
</dbReference>
<evidence type="ECO:0000313" key="2">
    <source>
        <dbReference type="EMBL" id="AKJ94959.1"/>
    </source>
</evidence>
<gene>
    <name evidence="2" type="ORF">TVD_06125</name>
</gene>
<evidence type="ECO:0000313" key="3">
    <source>
        <dbReference type="Proteomes" id="UP000064201"/>
    </source>
</evidence>
<protein>
    <submittedName>
        <fullName evidence="2">Uncharacterized protein</fullName>
    </submittedName>
</protein>
<dbReference type="OrthoDB" id="8455690at2"/>
<dbReference type="PROSITE" id="PS51257">
    <property type="entry name" value="PROKAR_LIPOPROTEIN"/>
    <property type="match status" value="1"/>
</dbReference>
<evidence type="ECO:0000256" key="1">
    <source>
        <dbReference type="SAM" id="SignalP"/>
    </source>
</evidence>
<proteinExistence type="predicted"/>
<keyword evidence="3" id="KW-1185">Reference proteome</keyword>
<accession>A0A0G3G3H4</accession>
<feature type="signal peptide" evidence="1">
    <location>
        <begin position="1"/>
        <end position="19"/>
    </location>
</feature>
<dbReference type="KEGG" id="tvr:TVD_06125"/>